<accession>A0ABT0ARR2</accession>
<dbReference type="EMBL" id="JAAECS010000002">
    <property type="protein sequence ID" value="MCJ1989400.1"/>
    <property type="molecule type" value="Genomic_DNA"/>
</dbReference>
<sequence length="115" mass="12935">MDIANEIAKALSDYTTEVQEEIEEIAEKVAEEAVSTLKVTSPTGRRSRYAKGWRKKKDGKGYVIFNATDAGLTHLVEKGHAKRNGGRTKSFNHIQNAEETAIKDFENKIERAIKR</sequence>
<dbReference type="InterPro" id="IPR010064">
    <property type="entry name" value="HK97-gp10_tail"/>
</dbReference>
<comment type="caution">
    <text evidence="1">The sequence shown here is derived from an EMBL/GenBank/DDBJ whole genome shotgun (WGS) entry which is preliminary data.</text>
</comment>
<gene>
    <name evidence="1" type="ORF">GYN21_04125</name>
</gene>
<dbReference type="Proteomes" id="UP001522450">
    <property type="component" value="Unassembled WGS sequence"/>
</dbReference>
<evidence type="ECO:0000313" key="2">
    <source>
        <dbReference type="Proteomes" id="UP001522450"/>
    </source>
</evidence>
<evidence type="ECO:0000313" key="1">
    <source>
        <dbReference type="EMBL" id="MCJ1989400.1"/>
    </source>
</evidence>
<keyword evidence="2" id="KW-1185">Reference proteome</keyword>
<name>A0ABT0ARR2_9LACT</name>
<organism evidence="1 2">
    <name type="scientific">Pseudolactococcus carnosus</name>
    <dbReference type="NCBI Taxonomy" id="2749961"/>
    <lineage>
        <taxon>Bacteria</taxon>
        <taxon>Bacillati</taxon>
        <taxon>Bacillota</taxon>
        <taxon>Bacilli</taxon>
        <taxon>Lactobacillales</taxon>
        <taxon>Streptococcaceae</taxon>
        <taxon>Pseudolactococcus</taxon>
    </lineage>
</organism>
<dbReference type="RefSeq" id="WP_244034440.1">
    <property type="nucleotide sequence ID" value="NZ_JAAECS010000002.1"/>
</dbReference>
<protein>
    <submittedName>
        <fullName evidence="1">HK97 gp10 family phage protein</fullName>
    </submittedName>
</protein>
<proteinExistence type="predicted"/>
<dbReference type="Pfam" id="PF04883">
    <property type="entry name" value="HK97-gp10_like"/>
    <property type="match status" value="1"/>
</dbReference>
<reference evidence="1 2" key="1">
    <citation type="journal article" date="2022" name="Microbiol. Res.">
        <title>Comparative genome analysis, predicted lifestyle and antimicrobial strategies of Lactococcus carnosus and Lactococcus paracarnosus isolated from meat.</title>
        <authorList>
            <person name="Werum V."/>
            <person name="Ehrmann M."/>
            <person name="Vogel R."/>
            <person name="Hilgarth M."/>
        </authorList>
    </citation>
    <scope>NUCLEOTIDE SEQUENCE [LARGE SCALE GENOMIC DNA]</scope>
    <source>
        <strain evidence="1 2">TMW22177</strain>
    </source>
</reference>